<proteinExistence type="predicted"/>
<keyword evidence="2" id="KW-1185">Reference proteome</keyword>
<gene>
    <name evidence="1" type="ORF">Golax_003028</name>
</gene>
<dbReference type="EMBL" id="JABEZV010000010">
    <property type="protein sequence ID" value="MBA0722344.1"/>
    <property type="molecule type" value="Genomic_DNA"/>
</dbReference>
<dbReference type="Proteomes" id="UP000593574">
    <property type="component" value="Unassembled WGS sequence"/>
</dbReference>
<evidence type="ECO:0000313" key="2">
    <source>
        <dbReference type="Proteomes" id="UP000593574"/>
    </source>
</evidence>
<protein>
    <submittedName>
        <fullName evidence="1">Uncharacterized protein</fullName>
    </submittedName>
</protein>
<feature type="non-terminal residue" evidence="1">
    <location>
        <position position="25"/>
    </location>
</feature>
<name>A0A7J9AFQ8_9ROSI</name>
<dbReference type="AlphaFoldDB" id="A0A7J9AFQ8"/>
<reference evidence="1 2" key="1">
    <citation type="journal article" date="2019" name="Genome Biol. Evol.">
        <title>Insights into the evolution of the New World diploid cottons (Gossypium, subgenus Houzingenia) based on genome sequencing.</title>
        <authorList>
            <person name="Grover C.E."/>
            <person name="Arick M.A. 2nd"/>
            <person name="Thrash A."/>
            <person name="Conover J.L."/>
            <person name="Sanders W.S."/>
            <person name="Peterson D.G."/>
            <person name="Frelichowski J.E."/>
            <person name="Scheffler J.A."/>
            <person name="Scheffler B.E."/>
            <person name="Wendel J.F."/>
        </authorList>
    </citation>
    <scope>NUCLEOTIDE SEQUENCE [LARGE SCALE GENOMIC DNA]</scope>
    <source>
        <strain evidence="1">4</strain>
        <tissue evidence="1">Leaf</tissue>
    </source>
</reference>
<sequence length="25" mass="3233">MRLMRVNMPRHCFYIKFLIKVPWRP</sequence>
<comment type="caution">
    <text evidence="1">The sequence shown here is derived from an EMBL/GenBank/DDBJ whole genome shotgun (WGS) entry which is preliminary data.</text>
</comment>
<organism evidence="1 2">
    <name type="scientific">Gossypium laxum</name>
    <dbReference type="NCBI Taxonomy" id="34288"/>
    <lineage>
        <taxon>Eukaryota</taxon>
        <taxon>Viridiplantae</taxon>
        <taxon>Streptophyta</taxon>
        <taxon>Embryophyta</taxon>
        <taxon>Tracheophyta</taxon>
        <taxon>Spermatophyta</taxon>
        <taxon>Magnoliopsida</taxon>
        <taxon>eudicotyledons</taxon>
        <taxon>Gunneridae</taxon>
        <taxon>Pentapetalae</taxon>
        <taxon>rosids</taxon>
        <taxon>malvids</taxon>
        <taxon>Malvales</taxon>
        <taxon>Malvaceae</taxon>
        <taxon>Malvoideae</taxon>
        <taxon>Gossypium</taxon>
    </lineage>
</organism>
<evidence type="ECO:0000313" key="1">
    <source>
        <dbReference type="EMBL" id="MBA0722344.1"/>
    </source>
</evidence>
<accession>A0A7J9AFQ8</accession>